<dbReference type="KEGG" id="dcr:108223556"/>
<dbReference type="PANTHER" id="PTHR22844:SF342">
    <property type="entry name" value="AND WD40 DOMAIN PROTEIN, PUTATIVE-RELATED"/>
    <property type="match status" value="1"/>
</dbReference>
<dbReference type="OMA" id="GRINCWE"/>
<dbReference type="InterPro" id="IPR001680">
    <property type="entry name" value="WD40_rpt"/>
</dbReference>
<dbReference type="InterPro" id="IPR020472">
    <property type="entry name" value="WD40_PAC1"/>
</dbReference>
<dbReference type="SUPFAM" id="SSF50978">
    <property type="entry name" value="WD40 repeat-like"/>
    <property type="match status" value="1"/>
</dbReference>
<dbReference type="PANTHER" id="PTHR22844">
    <property type="entry name" value="F-BOX AND WD40 DOMAIN PROTEIN"/>
    <property type="match status" value="1"/>
</dbReference>
<dbReference type="AlphaFoldDB" id="A0A162B7Y1"/>
<evidence type="ECO:0000256" key="3">
    <source>
        <dbReference type="PROSITE-ProRule" id="PRU00221"/>
    </source>
</evidence>
<protein>
    <submittedName>
        <fullName evidence="4">Uncharacterized protein</fullName>
    </submittedName>
</protein>
<evidence type="ECO:0000256" key="1">
    <source>
        <dbReference type="ARBA" id="ARBA00022574"/>
    </source>
</evidence>
<reference evidence="4" key="1">
    <citation type="journal article" date="2016" name="Nat. Genet.">
        <title>A high-quality carrot genome assembly provides new insights into carotenoid accumulation and asterid genome evolution.</title>
        <authorList>
            <person name="Iorizzo M."/>
            <person name="Ellison S."/>
            <person name="Senalik D."/>
            <person name="Zeng P."/>
            <person name="Satapoomin P."/>
            <person name="Huang J."/>
            <person name="Bowman M."/>
            <person name="Iovene M."/>
            <person name="Sanseverino W."/>
            <person name="Cavagnaro P."/>
            <person name="Yildiz M."/>
            <person name="Macko-Podgorni A."/>
            <person name="Moranska E."/>
            <person name="Grzebelus E."/>
            <person name="Grzebelus D."/>
            <person name="Ashrafi H."/>
            <person name="Zheng Z."/>
            <person name="Cheng S."/>
            <person name="Spooner D."/>
            <person name="Van Deynze A."/>
            <person name="Simon P."/>
        </authorList>
    </citation>
    <scope>NUCLEOTIDE SEQUENCE [LARGE SCALE GENOMIC DNA]</scope>
    <source>
        <tissue evidence="4">Leaf</tissue>
    </source>
</reference>
<feature type="repeat" description="WD" evidence="3">
    <location>
        <begin position="333"/>
        <end position="362"/>
    </location>
</feature>
<dbReference type="EMBL" id="LNRQ01000001">
    <property type="protein sequence ID" value="KZN11143.1"/>
    <property type="molecule type" value="Genomic_DNA"/>
</dbReference>
<dbReference type="InterPro" id="IPR036322">
    <property type="entry name" value="WD40_repeat_dom_sf"/>
</dbReference>
<evidence type="ECO:0000256" key="2">
    <source>
        <dbReference type="ARBA" id="ARBA00022737"/>
    </source>
</evidence>
<evidence type="ECO:0000313" key="6">
    <source>
        <dbReference type="Proteomes" id="UP000077755"/>
    </source>
</evidence>
<feature type="repeat" description="WD" evidence="3">
    <location>
        <begin position="197"/>
        <end position="238"/>
    </location>
</feature>
<dbReference type="Gramene" id="KZN11143">
    <property type="protein sequence ID" value="KZN11143"/>
    <property type="gene ID" value="DCAR_003799"/>
</dbReference>
<proteinExistence type="predicted"/>
<reference evidence="5" key="2">
    <citation type="submission" date="2022-03" db="EMBL/GenBank/DDBJ databases">
        <title>Draft title - Genomic analysis of global carrot germplasm unveils the trajectory of domestication and the origin of high carotenoid orange carrot.</title>
        <authorList>
            <person name="Iorizzo M."/>
            <person name="Ellison S."/>
            <person name="Senalik D."/>
            <person name="Macko-Podgorni A."/>
            <person name="Grzebelus D."/>
            <person name="Bostan H."/>
            <person name="Rolling W."/>
            <person name="Curaba J."/>
            <person name="Simon P."/>
        </authorList>
    </citation>
    <scope>NUCLEOTIDE SEQUENCE</scope>
    <source>
        <tissue evidence="5">Leaf</tissue>
    </source>
</reference>
<dbReference type="STRING" id="79200.A0A162B7Y1"/>
<evidence type="ECO:0000313" key="5">
    <source>
        <dbReference type="EMBL" id="WOG84847.1"/>
    </source>
</evidence>
<organism evidence="4">
    <name type="scientific">Daucus carota subsp. sativus</name>
    <name type="common">Carrot</name>
    <dbReference type="NCBI Taxonomy" id="79200"/>
    <lineage>
        <taxon>Eukaryota</taxon>
        <taxon>Viridiplantae</taxon>
        <taxon>Streptophyta</taxon>
        <taxon>Embryophyta</taxon>
        <taxon>Tracheophyta</taxon>
        <taxon>Spermatophyta</taxon>
        <taxon>Magnoliopsida</taxon>
        <taxon>eudicotyledons</taxon>
        <taxon>Gunneridae</taxon>
        <taxon>Pentapetalae</taxon>
        <taxon>asterids</taxon>
        <taxon>campanulids</taxon>
        <taxon>Apiales</taxon>
        <taxon>Apiaceae</taxon>
        <taxon>Apioideae</taxon>
        <taxon>Scandiceae</taxon>
        <taxon>Daucinae</taxon>
        <taxon>Daucus</taxon>
        <taxon>Daucus sect. Daucus</taxon>
    </lineage>
</organism>
<dbReference type="PRINTS" id="PR00320">
    <property type="entry name" value="GPROTEINBRPT"/>
</dbReference>
<dbReference type="InterPro" id="IPR015943">
    <property type="entry name" value="WD40/YVTN_repeat-like_dom_sf"/>
</dbReference>
<accession>A0A162B7Y1</accession>
<dbReference type="InterPro" id="IPR045182">
    <property type="entry name" value="JINGUBANG-like"/>
</dbReference>
<sequence>MDLTEEPAFLNVPSLAIREKHDIINLQRSISLTEYSAASEGAISFLPPCYSSPCSPLRLFNYSQLSDLDPSLVPPPPKHDKSPTAVTCQCTASVLTKDGQILCIAVLNGVMAYTGSDSNVIRVWKLPEFKEVGQLKSKAKMVVAIHVSDDRVFAAYGDCKIRVWSRRHCGDVTRHVRLATIPKSRSYVRSFSGNDKWMKHMNPISSLHISASDDIIYSASLDKTVKVWRISDLKCTETIQAHSAPINAIAVADNGVLYTASDDATVKVWHRNFGSENSSPHALIVTLHANSSPVKTLTLNDKAGILYGGCTDGCIHYWLKGWFSGQLQYGGMLQGHTHAILCLTSFGKFVVSGSADSTVRIWVRQQDGEHNCVALLKGHRGPIRSLVAFAGRVMGDGDEDGCVVCTGSMDGVVKLWQVKCSSKQGLIWELDASY</sequence>
<dbReference type="Pfam" id="PF00400">
    <property type="entry name" value="WD40"/>
    <property type="match status" value="4"/>
</dbReference>
<feature type="repeat" description="WD" evidence="3">
    <location>
        <begin position="239"/>
        <end position="279"/>
    </location>
</feature>
<keyword evidence="6" id="KW-1185">Reference proteome</keyword>
<keyword evidence="1 3" id="KW-0853">WD repeat</keyword>
<dbReference type="OrthoDB" id="674604at2759"/>
<evidence type="ECO:0000313" key="4">
    <source>
        <dbReference type="EMBL" id="KZN11143.1"/>
    </source>
</evidence>
<dbReference type="PROSITE" id="PS50294">
    <property type="entry name" value="WD_REPEATS_REGION"/>
    <property type="match status" value="3"/>
</dbReference>
<gene>
    <name evidence="4" type="ORF">DCAR_003799</name>
    <name evidence="5" type="ORF">DCAR_0104032</name>
</gene>
<dbReference type="EMBL" id="CP093343">
    <property type="protein sequence ID" value="WOG84847.1"/>
    <property type="molecule type" value="Genomic_DNA"/>
</dbReference>
<name>A0A162B7Y1_DAUCS</name>
<keyword evidence="2" id="KW-0677">Repeat</keyword>
<dbReference type="SMART" id="SM00320">
    <property type="entry name" value="WD40"/>
    <property type="match status" value="7"/>
</dbReference>
<dbReference type="PROSITE" id="PS50082">
    <property type="entry name" value="WD_REPEATS_2"/>
    <property type="match status" value="3"/>
</dbReference>
<dbReference type="Proteomes" id="UP000077755">
    <property type="component" value="Chromosome 1"/>
</dbReference>
<dbReference type="Gene3D" id="2.130.10.10">
    <property type="entry name" value="YVTN repeat-like/Quinoprotein amine dehydrogenase"/>
    <property type="match status" value="3"/>
</dbReference>